<name>A0ABM4CPF5_HYDVU</name>
<dbReference type="GeneID" id="100212495"/>
<gene>
    <name evidence="3" type="primary">LOC100212495</name>
</gene>
<dbReference type="Gene3D" id="2.10.25.10">
    <property type="entry name" value="Laminin"/>
    <property type="match status" value="1"/>
</dbReference>
<evidence type="ECO:0000313" key="3">
    <source>
        <dbReference type="RefSeq" id="XP_065663733.1"/>
    </source>
</evidence>
<keyword evidence="1" id="KW-0472">Membrane</keyword>
<evidence type="ECO:0000313" key="2">
    <source>
        <dbReference type="Proteomes" id="UP001652625"/>
    </source>
</evidence>
<dbReference type="RefSeq" id="XP_065663733.1">
    <property type="nucleotide sequence ID" value="XM_065807661.1"/>
</dbReference>
<organism evidence="2 3">
    <name type="scientific">Hydra vulgaris</name>
    <name type="common">Hydra</name>
    <name type="synonym">Hydra attenuata</name>
    <dbReference type="NCBI Taxonomy" id="6087"/>
    <lineage>
        <taxon>Eukaryota</taxon>
        <taxon>Metazoa</taxon>
        <taxon>Cnidaria</taxon>
        <taxon>Hydrozoa</taxon>
        <taxon>Hydroidolina</taxon>
        <taxon>Anthoathecata</taxon>
        <taxon>Aplanulata</taxon>
        <taxon>Hydridae</taxon>
        <taxon>Hydra</taxon>
    </lineage>
</organism>
<reference evidence="3" key="1">
    <citation type="submission" date="2025-08" db="UniProtKB">
        <authorList>
            <consortium name="RefSeq"/>
        </authorList>
    </citation>
    <scope>IDENTIFICATION</scope>
</reference>
<protein>
    <submittedName>
        <fullName evidence="3">Uncharacterized protein LOC100212495 isoform X2</fullName>
    </submittedName>
</protein>
<proteinExistence type="predicted"/>
<keyword evidence="2" id="KW-1185">Reference proteome</keyword>
<evidence type="ECO:0000256" key="1">
    <source>
        <dbReference type="SAM" id="Phobius"/>
    </source>
</evidence>
<dbReference type="Proteomes" id="UP001652625">
    <property type="component" value="Chromosome 10"/>
</dbReference>
<accession>A0ABM4CPF5</accession>
<keyword evidence="1" id="KW-0812">Transmembrane</keyword>
<keyword evidence="1" id="KW-1133">Transmembrane helix</keyword>
<sequence length="822" mass="92805">MSKKKNGEIILKNISLITIMCIVTSNGKLFIGDCSYGFCNQLCKTIDEDVIECFCRKGFILQKDGRNCILDQDDNQLVESIQISGDGESLENCDDSDGICESFTSNIGSGENNDILEKFEQPSQENLVLSSLLNNKHTKVNNFVTIRSSSIKVVNKKIIKFSNANPNISSTSQKKAIVTTKTSISLQSTPNINMSQHPTPNISMSQQLTPNIGMSRQSTPIISLSRQSTPKISMSRQSTNNSYKTFEILKIIDLQKYKTFEMGNTSYESQDTFPTPINILNPNTPLFQNANSLSVYSEKSPFKFLLTESGLYQDESSKENTSSNTVMHDVIEGSFYKVTSKIQPTPFKFHTASSNIQASPHNISKVLSELKTPWLKTKENLYKIQATVSKIHAVVSKNRVISPENQATLNKFQTTPFEIQATASEFQASIPFAVKKTPVFYLENLTIAYFPNNKVSNTSTANMSLTPAQSKKYLITEILQNLNDEQHSSTIVLKKTPILFKENLLTEMFSNSNYIEAAVTTTIAKTPVNSLVNLKKKNFSKENNSLEENATTVIDKNPDFYQANFTIKNSFYPLYTEKNIVFTENIKTPIPFQSYSNRKNIYNLSYIKENKISFIVSEKTAMEKMTVPYQKKSKIISFHNLTNKENLMIKETPRLRLESTKNTFRPSYTETKKTTLIREKLVPYQIKSKIENSKKATVFSPKNAETTPITVVETVSFLENSKIENIFTPSNANITSFVNTFLSSTSLFFTKADNAGIANNHTENSKEIHQFENLVTQFIDPKTDIIKESNTFKSSSSSINQFWVINVFIILLTYIFVVVIMK</sequence>
<dbReference type="SUPFAM" id="SSF57196">
    <property type="entry name" value="EGF/Laminin"/>
    <property type="match status" value="1"/>
</dbReference>
<feature type="transmembrane region" description="Helical" evidence="1">
    <location>
        <begin position="802"/>
        <end position="821"/>
    </location>
</feature>